<dbReference type="InterPro" id="IPR011711">
    <property type="entry name" value="GntR_C"/>
</dbReference>
<dbReference type="InterPro" id="IPR036390">
    <property type="entry name" value="WH_DNA-bd_sf"/>
</dbReference>
<dbReference type="RefSeq" id="WP_085615345.1">
    <property type="nucleotide sequence ID" value="NZ_JFKB01000001.1"/>
</dbReference>
<dbReference type="PANTHER" id="PTHR43537:SF5">
    <property type="entry name" value="UXU OPERON TRANSCRIPTIONAL REGULATOR"/>
    <property type="match status" value="1"/>
</dbReference>
<keyword evidence="6" id="KW-1185">Reference proteome</keyword>
<dbReference type="InterPro" id="IPR036388">
    <property type="entry name" value="WH-like_DNA-bd_sf"/>
</dbReference>
<evidence type="ECO:0000256" key="3">
    <source>
        <dbReference type="ARBA" id="ARBA00023163"/>
    </source>
</evidence>
<sequence>MTDAAKQPKRQSRRNHAYDSFTEHLLARDILPGQFISQRELIDITGMSLGAIRELVPRLEADGLITTVPQRGMQIAHIDLDLVRNAFQLRIFLELEAIKLFTTTASNALLVKLRQDHEEIIEAAKHDITPELLERAQNVDWAFHDCVIDSLENAIISSIYKVNSIKIRLIRQERFRLNENLLRTVMQDHLKIIDCLEERAPDKVVNALRQHLENARGRALGLGEM</sequence>
<feature type="domain" description="HTH gntR-type" evidence="4">
    <location>
        <begin position="11"/>
        <end position="78"/>
    </location>
</feature>
<gene>
    <name evidence="5" type="ORF">TALK_02140</name>
</gene>
<reference evidence="5 6" key="1">
    <citation type="submission" date="2014-03" db="EMBL/GenBank/DDBJ databases">
        <title>The draft genome sequence of Thalassospira alkalitolerans JCM 18968.</title>
        <authorList>
            <person name="Lai Q."/>
            <person name="Shao Z."/>
        </authorList>
    </citation>
    <scope>NUCLEOTIDE SEQUENCE [LARGE SCALE GENOMIC DNA]</scope>
    <source>
        <strain evidence="5 6">JCM 18968</strain>
    </source>
</reference>
<dbReference type="SUPFAM" id="SSF48008">
    <property type="entry name" value="GntR ligand-binding domain-like"/>
    <property type="match status" value="1"/>
</dbReference>
<keyword evidence="3" id="KW-0804">Transcription</keyword>
<dbReference type="AlphaFoldDB" id="A0A1Y2LGJ3"/>
<evidence type="ECO:0000256" key="1">
    <source>
        <dbReference type="ARBA" id="ARBA00023015"/>
    </source>
</evidence>
<accession>A0A1Y2LGJ3</accession>
<name>A0A1Y2LGJ3_9PROT</name>
<protein>
    <submittedName>
        <fullName evidence="5">GntR family transcriptional regulator</fullName>
    </submittedName>
</protein>
<dbReference type="PANTHER" id="PTHR43537">
    <property type="entry name" value="TRANSCRIPTIONAL REGULATOR, GNTR FAMILY"/>
    <property type="match status" value="1"/>
</dbReference>
<dbReference type="Proteomes" id="UP000193396">
    <property type="component" value="Unassembled WGS sequence"/>
</dbReference>
<dbReference type="SMART" id="SM00895">
    <property type="entry name" value="FCD"/>
    <property type="match status" value="1"/>
</dbReference>
<evidence type="ECO:0000313" key="5">
    <source>
        <dbReference type="EMBL" id="OSQ50281.1"/>
    </source>
</evidence>
<dbReference type="Gene3D" id="1.10.10.10">
    <property type="entry name" value="Winged helix-like DNA-binding domain superfamily/Winged helix DNA-binding domain"/>
    <property type="match status" value="1"/>
</dbReference>
<dbReference type="PROSITE" id="PS50949">
    <property type="entry name" value="HTH_GNTR"/>
    <property type="match status" value="1"/>
</dbReference>
<organism evidence="5 6">
    <name type="scientific">Thalassospira alkalitolerans</name>
    <dbReference type="NCBI Taxonomy" id="1293890"/>
    <lineage>
        <taxon>Bacteria</taxon>
        <taxon>Pseudomonadati</taxon>
        <taxon>Pseudomonadota</taxon>
        <taxon>Alphaproteobacteria</taxon>
        <taxon>Rhodospirillales</taxon>
        <taxon>Thalassospiraceae</taxon>
        <taxon>Thalassospira</taxon>
    </lineage>
</organism>
<dbReference type="InterPro" id="IPR000524">
    <property type="entry name" value="Tscrpt_reg_HTH_GntR"/>
</dbReference>
<dbReference type="Gene3D" id="1.20.120.530">
    <property type="entry name" value="GntR ligand-binding domain-like"/>
    <property type="match status" value="1"/>
</dbReference>
<dbReference type="GO" id="GO:0003700">
    <property type="term" value="F:DNA-binding transcription factor activity"/>
    <property type="evidence" value="ECO:0007669"/>
    <property type="project" value="InterPro"/>
</dbReference>
<dbReference type="SUPFAM" id="SSF46785">
    <property type="entry name" value="Winged helix' DNA-binding domain"/>
    <property type="match status" value="1"/>
</dbReference>
<dbReference type="EMBL" id="JFKB01000001">
    <property type="protein sequence ID" value="OSQ50281.1"/>
    <property type="molecule type" value="Genomic_DNA"/>
</dbReference>
<comment type="caution">
    <text evidence="5">The sequence shown here is derived from an EMBL/GenBank/DDBJ whole genome shotgun (WGS) entry which is preliminary data.</text>
</comment>
<keyword evidence="1" id="KW-0805">Transcription regulation</keyword>
<keyword evidence="2" id="KW-0238">DNA-binding</keyword>
<evidence type="ECO:0000313" key="6">
    <source>
        <dbReference type="Proteomes" id="UP000193396"/>
    </source>
</evidence>
<dbReference type="InterPro" id="IPR008920">
    <property type="entry name" value="TF_FadR/GntR_C"/>
</dbReference>
<proteinExistence type="predicted"/>
<dbReference type="Pfam" id="PF00392">
    <property type="entry name" value="GntR"/>
    <property type="match status" value="1"/>
</dbReference>
<dbReference type="GO" id="GO:0003677">
    <property type="term" value="F:DNA binding"/>
    <property type="evidence" value="ECO:0007669"/>
    <property type="project" value="UniProtKB-KW"/>
</dbReference>
<evidence type="ECO:0000256" key="2">
    <source>
        <dbReference type="ARBA" id="ARBA00023125"/>
    </source>
</evidence>
<dbReference type="STRING" id="1293890.TALK_02140"/>
<evidence type="ECO:0000259" key="4">
    <source>
        <dbReference type="PROSITE" id="PS50949"/>
    </source>
</evidence>
<dbReference type="Pfam" id="PF07729">
    <property type="entry name" value="FCD"/>
    <property type="match status" value="1"/>
</dbReference>
<dbReference type="OrthoDB" id="7768882at2"/>